<feature type="compositionally biased region" description="Polar residues" evidence="1">
    <location>
        <begin position="421"/>
        <end position="434"/>
    </location>
</feature>
<evidence type="ECO:0000313" key="4">
    <source>
        <dbReference type="Proteomes" id="UP000813444"/>
    </source>
</evidence>
<dbReference type="InterPro" id="IPR023393">
    <property type="entry name" value="START-like_dom_sf"/>
</dbReference>
<proteinExistence type="predicted"/>
<evidence type="ECO:0000259" key="2">
    <source>
        <dbReference type="Pfam" id="PF11274"/>
    </source>
</evidence>
<organism evidence="3 4">
    <name type="scientific">Stachybotrys elegans</name>
    <dbReference type="NCBI Taxonomy" id="80388"/>
    <lineage>
        <taxon>Eukaryota</taxon>
        <taxon>Fungi</taxon>
        <taxon>Dikarya</taxon>
        <taxon>Ascomycota</taxon>
        <taxon>Pezizomycotina</taxon>
        <taxon>Sordariomycetes</taxon>
        <taxon>Hypocreomycetidae</taxon>
        <taxon>Hypocreales</taxon>
        <taxon>Stachybotryaceae</taxon>
        <taxon>Stachybotrys</taxon>
    </lineage>
</organism>
<dbReference type="InterPro" id="IPR051213">
    <property type="entry name" value="START_lipid_transfer"/>
</dbReference>
<dbReference type="Proteomes" id="UP000813444">
    <property type="component" value="Unassembled WGS sequence"/>
</dbReference>
<accession>A0A8K0WXG3</accession>
<dbReference type="PANTHER" id="PTHR19308:SF14">
    <property type="entry name" value="START DOMAIN-CONTAINING PROTEIN"/>
    <property type="match status" value="1"/>
</dbReference>
<dbReference type="InterPro" id="IPR024500">
    <property type="entry name" value="DUF3074"/>
</dbReference>
<evidence type="ECO:0000256" key="1">
    <source>
        <dbReference type="SAM" id="MobiDB-lite"/>
    </source>
</evidence>
<dbReference type="SUPFAM" id="SSF55961">
    <property type="entry name" value="Bet v1-like"/>
    <property type="match status" value="1"/>
</dbReference>
<dbReference type="Gene3D" id="3.30.530.20">
    <property type="match status" value="1"/>
</dbReference>
<name>A0A8K0WXG3_9HYPO</name>
<feature type="compositionally biased region" description="Basic and acidic residues" evidence="1">
    <location>
        <begin position="456"/>
        <end position="575"/>
    </location>
</feature>
<feature type="region of interest" description="Disordered" evidence="1">
    <location>
        <begin position="617"/>
        <end position="641"/>
    </location>
</feature>
<feature type="region of interest" description="Disordered" evidence="1">
    <location>
        <begin position="260"/>
        <end position="285"/>
    </location>
</feature>
<dbReference type="AlphaFoldDB" id="A0A8K0WXG3"/>
<dbReference type="PANTHER" id="PTHR19308">
    <property type="entry name" value="PHOSPHATIDYLCHOLINE TRANSFER PROTEIN"/>
    <property type="match status" value="1"/>
</dbReference>
<reference evidence="3" key="1">
    <citation type="journal article" date="2021" name="Nat. Commun.">
        <title>Genetic determinants of endophytism in the Arabidopsis root mycobiome.</title>
        <authorList>
            <person name="Mesny F."/>
            <person name="Miyauchi S."/>
            <person name="Thiergart T."/>
            <person name="Pickel B."/>
            <person name="Atanasova L."/>
            <person name="Karlsson M."/>
            <person name="Huettel B."/>
            <person name="Barry K.W."/>
            <person name="Haridas S."/>
            <person name="Chen C."/>
            <person name="Bauer D."/>
            <person name="Andreopoulos W."/>
            <person name="Pangilinan J."/>
            <person name="LaButti K."/>
            <person name="Riley R."/>
            <person name="Lipzen A."/>
            <person name="Clum A."/>
            <person name="Drula E."/>
            <person name="Henrissat B."/>
            <person name="Kohler A."/>
            <person name="Grigoriev I.V."/>
            <person name="Martin F.M."/>
            <person name="Hacquard S."/>
        </authorList>
    </citation>
    <scope>NUCLEOTIDE SEQUENCE</scope>
    <source>
        <strain evidence="3">MPI-CAGE-CH-0235</strain>
    </source>
</reference>
<protein>
    <recommendedName>
        <fullName evidence="2">DUF3074 domain-containing protein</fullName>
    </recommendedName>
</protein>
<dbReference type="OrthoDB" id="5403181at2759"/>
<dbReference type="Pfam" id="PF11274">
    <property type="entry name" value="DUF3074"/>
    <property type="match status" value="1"/>
</dbReference>
<sequence length="641" mass="70802">MTTHHEAFKALGPIDWDQVPTDGLGPFLQGVFRDAQTIVESVPSPASATAAATTQRARARTDSAIDVGDLTISPATRLSPEASSQASQLQKDWKEVKVNPKDNPLGINVYKLASKDGNGAWFARRSIHEAPSFDIWKLGLEKELAETLKSRKPLGSGNIRGIGAEKRVEHREIPETGYLDVYQLYAQFPGPTSPRDFVTLLLGSDDSSNKQGSPQPLRQFMIVSRPCNHPKTPPRQGIIRGQYESIELVREIPADKFSPKRSMSYNNLTGEGGKRIPGASDITNDNPPTVVEWLMVTRSDPGGSVPRFMIERGTPPGIINDAGKFLKWLSSKNLDAFSKAGTDVDSQSVASLHDDQENPEMAQTSANRDDEPPEYDDSQPSADDTFMSNSGLYAMITGAFGAATSMATGFRKQFTAPLSADGSQNSTNAPTVQEDSGDDSLSDVSSLRTFASALEKGPDDDKKPESVDGSRSDETKSLSNSHEDKELKRLEERRRRLEEKTSKMQERMEQKRQEGRAKDEASLAKAREKHEKELAKQEAKYQRELKRLEEKRENERRKTEERKRKAAEREERSNLTLELEKVRAERDLALQEIKLLQGQVGDLQAQNTRLVASLGRLEASASSSSQDLLGTPRRGPPSTAS</sequence>
<gene>
    <name evidence="3" type="ORF">B0I35DRAFT_38939</name>
</gene>
<feature type="region of interest" description="Disordered" evidence="1">
    <location>
        <begin position="341"/>
        <end position="386"/>
    </location>
</feature>
<dbReference type="EMBL" id="JAGPNK010000001">
    <property type="protein sequence ID" value="KAH7329220.1"/>
    <property type="molecule type" value="Genomic_DNA"/>
</dbReference>
<comment type="caution">
    <text evidence="3">The sequence shown here is derived from an EMBL/GenBank/DDBJ whole genome shotgun (WGS) entry which is preliminary data.</text>
</comment>
<evidence type="ECO:0000313" key="3">
    <source>
        <dbReference type="EMBL" id="KAH7329220.1"/>
    </source>
</evidence>
<feature type="domain" description="DUF3074" evidence="2">
    <location>
        <begin position="121"/>
        <end position="329"/>
    </location>
</feature>
<feature type="region of interest" description="Disordered" evidence="1">
    <location>
        <begin position="417"/>
        <end position="575"/>
    </location>
</feature>
<keyword evidence="4" id="KW-1185">Reference proteome</keyword>